<evidence type="ECO:0000256" key="6">
    <source>
        <dbReference type="ARBA" id="ARBA00012032"/>
    </source>
</evidence>
<comment type="pathway">
    <text evidence="4 21">Amino-acid biosynthesis; L-methionine biosynthesis via de novo pathway; L-methionine from L-homocysteine (MetH route): step 1/1.</text>
</comment>
<evidence type="ECO:0000256" key="3">
    <source>
        <dbReference type="ARBA" id="ARBA00001956"/>
    </source>
</evidence>
<dbReference type="SMART" id="SM01018">
    <property type="entry name" value="B12-binding_2"/>
    <property type="match status" value="1"/>
</dbReference>
<evidence type="ECO:0000259" key="25">
    <source>
        <dbReference type="PROSITE" id="PS50974"/>
    </source>
</evidence>
<keyword evidence="8 21" id="KW-0489">Methyltransferase</keyword>
<feature type="domain" description="Hcy-binding" evidence="23">
    <location>
        <begin position="10"/>
        <end position="342"/>
    </location>
</feature>
<evidence type="ECO:0000256" key="4">
    <source>
        <dbReference type="ARBA" id="ARBA00005178"/>
    </source>
</evidence>
<keyword evidence="15 21" id="KW-0862">Zinc</keyword>
<feature type="binding site" evidence="22">
    <location>
        <position position="328"/>
    </location>
    <ligand>
        <name>Zn(2+)</name>
        <dbReference type="ChEBI" id="CHEBI:29105"/>
    </ligand>
</feature>
<feature type="domain" description="AdoMet activation" evidence="25">
    <location>
        <begin position="926"/>
        <end position="1263"/>
    </location>
</feature>
<dbReference type="Pfam" id="PF02607">
    <property type="entry name" value="B12-binding_2"/>
    <property type="match status" value="1"/>
</dbReference>
<dbReference type="SUPFAM" id="SSF56507">
    <property type="entry name" value="Methionine synthase activation domain-like"/>
    <property type="match status" value="1"/>
</dbReference>
<evidence type="ECO:0000256" key="21">
    <source>
        <dbReference type="PIRNR" id="PIRNR000381"/>
    </source>
</evidence>
<accession>A0ABV7EZZ7</accession>
<dbReference type="InterPro" id="IPR003726">
    <property type="entry name" value="HCY_dom"/>
</dbReference>
<dbReference type="InterPro" id="IPR011005">
    <property type="entry name" value="Dihydropteroate_synth-like_sf"/>
</dbReference>
<protein>
    <recommendedName>
        <fullName evidence="7 20">Methionine synthase</fullName>
        <ecNumber evidence="6 20">2.1.1.13</ecNumber>
    </recommendedName>
    <alternativeName>
        <fullName evidence="19 21">5-methyltetrahydrofolate--homocysteine methyltransferase</fullName>
    </alternativeName>
</protein>
<keyword evidence="11 21" id="KW-0808">Transferase</keyword>
<comment type="caution">
    <text evidence="28">The sequence shown here is derived from an EMBL/GenBank/DDBJ whole genome shotgun (WGS) entry which is preliminary data.</text>
</comment>
<evidence type="ECO:0000256" key="9">
    <source>
        <dbReference type="ARBA" id="ARBA00022605"/>
    </source>
</evidence>
<dbReference type="SUPFAM" id="SSF82282">
    <property type="entry name" value="Homocysteine S-methyltransferase"/>
    <property type="match status" value="1"/>
</dbReference>
<feature type="domain" description="Pterin-binding" evidence="24">
    <location>
        <begin position="373"/>
        <end position="634"/>
    </location>
</feature>
<dbReference type="InterPro" id="IPR004223">
    <property type="entry name" value="VitB12-dep_Met_synth_activ_dom"/>
</dbReference>
<dbReference type="Gene3D" id="1.10.1240.10">
    <property type="entry name" value="Methionine synthase domain"/>
    <property type="match status" value="1"/>
</dbReference>
<evidence type="ECO:0000256" key="1">
    <source>
        <dbReference type="ARBA" id="ARBA00001700"/>
    </source>
</evidence>
<dbReference type="SUPFAM" id="SSF51717">
    <property type="entry name" value="Dihydropteroate synthetase-like"/>
    <property type="match status" value="1"/>
</dbReference>
<evidence type="ECO:0000256" key="20">
    <source>
        <dbReference type="NCBIfam" id="TIGR02082"/>
    </source>
</evidence>
<evidence type="ECO:0000256" key="18">
    <source>
        <dbReference type="ARBA" id="ARBA00025552"/>
    </source>
</evidence>
<dbReference type="InterPro" id="IPR050554">
    <property type="entry name" value="Met_Synthase/Corrinoid"/>
</dbReference>
<dbReference type="InterPro" id="IPR036589">
    <property type="entry name" value="HCY_dom_sf"/>
</dbReference>
<feature type="domain" description="B12-binding N-terminal" evidence="27">
    <location>
        <begin position="664"/>
        <end position="762"/>
    </location>
</feature>
<comment type="cofactor">
    <cofactor evidence="2 21 22">
        <name>Zn(2+)</name>
        <dbReference type="ChEBI" id="CHEBI:29105"/>
    </cofactor>
</comment>
<dbReference type="PROSITE" id="PS50972">
    <property type="entry name" value="PTERIN_BINDING"/>
    <property type="match status" value="1"/>
</dbReference>
<dbReference type="Gene3D" id="1.10.288.10">
    <property type="entry name" value="Cobalamin-dependent Methionine Synthase, domain 2"/>
    <property type="match status" value="1"/>
</dbReference>
<evidence type="ECO:0000259" key="26">
    <source>
        <dbReference type="PROSITE" id="PS51332"/>
    </source>
</evidence>
<dbReference type="SUPFAM" id="SSF47644">
    <property type="entry name" value="Methionine synthase domain"/>
    <property type="match status" value="1"/>
</dbReference>
<feature type="binding site" evidence="22">
    <location>
        <position position="327"/>
    </location>
    <ligand>
        <name>Zn(2+)</name>
        <dbReference type="ChEBI" id="CHEBI:29105"/>
    </ligand>
</feature>
<evidence type="ECO:0000256" key="19">
    <source>
        <dbReference type="ARBA" id="ARBA00031040"/>
    </source>
</evidence>
<comment type="function">
    <text evidence="18 21">Catalyzes the transfer of a methyl group from methyl-cobalamin to homocysteine, yielding enzyme-bound cob(I)alamin and methionine. Subsequently, remethylates the cofactor using methyltetrahydrofolate.</text>
</comment>
<dbReference type="Pfam" id="PF00809">
    <property type="entry name" value="Pterin_bind"/>
    <property type="match status" value="1"/>
</dbReference>
<evidence type="ECO:0000313" key="29">
    <source>
        <dbReference type="Proteomes" id="UP001595530"/>
    </source>
</evidence>
<evidence type="ECO:0000256" key="10">
    <source>
        <dbReference type="ARBA" id="ARBA00022628"/>
    </source>
</evidence>
<proteinExistence type="inferred from homology"/>
<dbReference type="SUPFAM" id="SSF52242">
    <property type="entry name" value="Cobalamin (vitamin B12)-binding domain"/>
    <property type="match status" value="1"/>
</dbReference>
<dbReference type="RefSeq" id="WP_390331486.1">
    <property type="nucleotide sequence ID" value="NZ_JBHRTP010000027.1"/>
</dbReference>
<keyword evidence="16 21" id="KW-0486">Methionine biosynthesis</keyword>
<organism evidence="28 29">
    <name type="scientific">Undibacterium arcticum</name>
    <dbReference type="NCBI Taxonomy" id="1762892"/>
    <lineage>
        <taxon>Bacteria</taxon>
        <taxon>Pseudomonadati</taxon>
        <taxon>Pseudomonadota</taxon>
        <taxon>Betaproteobacteria</taxon>
        <taxon>Burkholderiales</taxon>
        <taxon>Oxalobacteraceae</taxon>
        <taxon>Undibacterium</taxon>
    </lineage>
</organism>
<dbReference type="InterPro" id="IPR000489">
    <property type="entry name" value="Pterin-binding_dom"/>
</dbReference>
<name>A0ABV7EZZ7_9BURK</name>
<dbReference type="PANTHER" id="PTHR45833">
    <property type="entry name" value="METHIONINE SYNTHASE"/>
    <property type="match status" value="1"/>
</dbReference>
<evidence type="ECO:0000256" key="7">
    <source>
        <dbReference type="ARBA" id="ARBA00013998"/>
    </source>
</evidence>
<evidence type="ECO:0000259" key="23">
    <source>
        <dbReference type="PROSITE" id="PS50970"/>
    </source>
</evidence>
<evidence type="ECO:0000313" key="28">
    <source>
        <dbReference type="EMBL" id="MFC3108324.1"/>
    </source>
</evidence>
<dbReference type="GO" id="GO:0032259">
    <property type="term" value="P:methylation"/>
    <property type="evidence" value="ECO:0007669"/>
    <property type="project" value="UniProtKB-KW"/>
</dbReference>
<dbReference type="PROSITE" id="PS50974">
    <property type="entry name" value="ADOMET_ACTIVATION"/>
    <property type="match status" value="1"/>
</dbReference>
<evidence type="ECO:0000259" key="24">
    <source>
        <dbReference type="PROSITE" id="PS50972"/>
    </source>
</evidence>
<evidence type="ECO:0000256" key="14">
    <source>
        <dbReference type="ARBA" id="ARBA00022737"/>
    </source>
</evidence>
<dbReference type="GO" id="GO:0008705">
    <property type="term" value="F:methionine synthase activity"/>
    <property type="evidence" value="ECO:0007669"/>
    <property type="project" value="UniProtKB-EC"/>
</dbReference>
<dbReference type="CDD" id="cd02069">
    <property type="entry name" value="methionine_synthase_B12_BD"/>
    <property type="match status" value="1"/>
</dbReference>
<dbReference type="Pfam" id="PF02574">
    <property type="entry name" value="S-methyl_trans"/>
    <property type="match status" value="1"/>
</dbReference>
<keyword evidence="9 21" id="KW-0028">Amino-acid biosynthesis</keyword>
<dbReference type="NCBIfam" id="NF007024">
    <property type="entry name" value="PRK09490.1"/>
    <property type="match status" value="1"/>
</dbReference>
<comment type="catalytic activity">
    <reaction evidence="1 21">
        <text>(6S)-5-methyl-5,6,7,8-tetrahydrofolate + L-homocysteine = (6S)-5,6,7,8-tetrahydrofolate + L-methionine</text>
        <dbReference type="Rhea" id="RHEA:11172"/>
        <dbReference type="ChEBI" id="CHEBI:18608"/>
        <dbReference type="ChEBI" id="CHEBI:57453"/>
        <dbReference type="ChEBI" id="CHEBI:57844"/>
        <dbReference type="ChEBI" id="CHEBI:58199"/>
        <dbReference type="EC" id="2.1.1.13"/>
    </reaction>
</comment>
<feature type="binding site" evidence="22">
    <location>
        <position position="262"/>
    </location>
    <ligand>
        <name>Zn(2+)</name>
        <dbReference type="ChEBI" id="CHEBI:29105"/>
    </ligand>
</feature>
<dbReference type="EMBL" id="JBHRTP010000027">
    <property type="protein sequence ID" value="MFC3108324.1"/>
    <property type="molecule type" value="Genomic_DNA"/>
</dbReference>
<keyword evidence="29" id="KW-1185">Reference proteome</keyword>
<dbReference type="InterPro" id="IPR036724">
    <property type="entry name" value="Cobalamin-bd_sf"/>
</dbReference>
<dbReference type="PROSITE" id="PS51337">
    <property type="entry name" value="B12_BINDING_NTER"/>
    <property type="match status" value="1"/>
</dbReference>
<evidence type="ECO:0000256" key="16">
    <source>
        <dbReference type="ARBA" id="ARBA00023167"/>
    </source>
</evidence>
<dbReference type="Proteomes" id="UP001595530">
    <property type="component" value="Unassembled WGS sequence"/>
</dbReference>
<evidence type="ECO:0000259" key="27">
    <source>
        <dbReference type="PROSITE" id="PS51337"/>
    </source>
</evidence>
<dbReference type="PROSITE" id="PS51332">
    <property type="entry name" value="B12_BINDING"/>
    <property type="match status" value="1"/>
</dbReference>
<dbReference type="Gene3D" id="3.20.20.20">
    <property type="entry name" value="Dihydropteroate synthase-like"/>
    <property type="match status" value="1"/>
</dbReference>
<dbReference type="InterPro" id="IPR006158">
    <property type="entry name" value="Cobalamin-bd"/>
</dbReference>
<dbReference type="PIRSF" id="PIRSF000381">
    <property type="entry name" value="MetH"/>
    <property type="match status" value="1"/>
</dbReference>
<dbReference type="InterPro" id="IPR011822">
    <property type="entry name" value="MetH"/>
</dbReference>
<dbReference type="InterPro" id="IPR036594">
    <property type="entry name" value="Meth_synthase_dom"/>
</dbReference>
<evidence type="ECO:0000256" key="22">
    <source>
        <dbReference type="PROSITE-ProRule" id="PRU00333"/>
    </source>
</evidence>
<evidence type="ECO:0000256" key="17">
    <source>
        <dbReference type="ARBA" id="ARBA00023285"/>
    </source>
</evidence>
<keyword evidence="13 21" id="KW-0479">Metal-binding</keyword>
<dbReference type="PANTHER" id="PTHR45833:SF1">
    <property type="entry name" value="METHIONINE SYNTHASE"/>
    <property type="match status" value="1"/>
</dbReference>
<comment type="domain">
    <text evidence="21">Modular enzyme with four functionally distinct domains. The isolated Hcy-binding domain catalyzes methyl transfer from free methylcobalamin to homocysteine. The Hcy-binding domain in association with the pterin-binding domain catalyzes the methylation of cob(I)alamin by methyltetrahydrofolate and the methylation of homocysteine. The B12-binding domain binds the cofactor. The AdoMet activation domain binds S-adenosyl-L-methionine. Under aerobic conditions cob(I)alamin can be converted to inactive cob(II)alamin. Reductive methylation by S-adenosyl-L-methionine and flavodoxin regenerates methylcobalamin.</text>
</comment>
<keyword evidence="17 21" id="KW-0170">Cobalt</keyword>
<dbReference type="CDD" id="cd00740">
    <property type="entry name" value="MeTr"/>
    <property type="match status" value="1"/>
</dbReference>
<evidence type="ECO:0000256" key="11">
    <source>
        <dbReference type="ARBA" id="ARBA00022679"/>
    </source>
</evidence>
<evidence type="ECO:0000256" key="15">
    <source>
        <dbReference type="ARBA" id="ARBA00022833"/>
    </source>
</evidence>
<dbReference type="InterPro" id="IPR003759">
    <property type="entry name" value="Cbl-bd_cap"/>
</dbReference>
<dbReference type="Gene3D" id="3.20.20.330">
    <property type="entry name" value="Homocysteine-binding-like domain"/>
    <property type="match status" value="1"/>
</dbReference>
<feature type="domain" description="B12-binding" evidence="26">
    <location>
        <begin position="772"/>
        <end position="911"/>
    </location>
</feature>
<comment type="similarity">
    <text evidence="5">Belongs to the vitamin-B12 dependent methionine synthase family.</text>
</comment>
<dbReference type="PROSITE" id="PS50970">
    <property type="entry name" value="HCY"/>
    <property type="match status" value="1"/>
</dbReference>
<keyword evidence="12 21" id="KW-0949">S-adenosyl-L-methionine</keyword>
<evidence type="ECO:0000256" key="13">
    <source>
        <dbReference type="ARBA" id="ARBA00022723"/>
    </source>
</evidence>
<dbReference type="EC" id="2.1.1.13" evidence="6 20"/>
<dbReference type="Pfam" id="PF02965">
    <property type="entry name" value="Met_synt_B12"/>
    <property type="match status" value="1"/>
</dbReference>
<keyword evidence="14" id="KW-0677">Repeat</keyword>
<evidence type="ECO:0000256" key="8">
    <source>
        <dbReference type="ARBA" id="ARBA00022603"/>
    </source>
</evidence>
<dbReference type="InterPro" id="IPR037010">
    <property type="entry name" value="VitB12-dep_Met_synth_activ_sf"/>
</dbReference>
<dbReference type="Pfam" id="PF02310">
    <property type="entry name" value="B12-binding"/>
    <property type="match status" value="1"/>
</dbReference>
<gene>
    <name evidence="28" type="primary">metH</name>
    <name evidence="28" type="ORF">ACFOFO_10180</name>
</gene>
<evidence type="ECO:0000256" key="2">
    <source>
        <dbReference type="ARBA" id="ARBA00001947"/>
    </source>
</evidence>
<reference evidence="29" key="1">
    <citation type="journal article" date="2019" name="Int. J. Syst. Evol. Microbiol.">
        <title>The Global Catalogue of Microorganisms (GCM) 10K type strain sequencing project: providing services to taxonomists for standard genome sequencing and annotation.</title>
        <authorList>
            <consortium name="The Broad Institute Genomics Platform"/>
            <consortium name="The Broad Institute Genome Sequencing Center for Infectious Disease"/>
            <person name="Wu L."/>
            <person name="Ma J."/>
        </authorList>
    </citation>
    <scope>NUCLEOTIDE SEQUENCE [LARGE SCALE GENOMIC DNA]</scope>
    <source>
        <strain evidence="29">KCTC 42986</strain>
    </source>
</reference>
<dbReference type="NCBIfam" id="TIGR02082">
    <property type="entry name" value="metH"/>
    <property type="match status" value="1"/>
</dbReference>
<sequence>MKRDAISPTEAHLRELLSQRILILDGAMGTMIQQYKLTEQDYRGGPGGRFADFAAPASAGTRELFVKGNNELLTLTQPQIIQEIHEQYLAAGADLIETNTFGATTVAQDDYHMAHLAYEMNVAAAKLARAACDKYSSADKPRFVAGALGPTPKTASISPDVNDPAARNVTFDQLVAAYLEQTRGLVEGGADVLLVETIFDTLNCKAALFAIDTFFEESGKRLPIMISGTVTDASGRILSGQTVPAFWNSVRHAKPLTIGLNCALGAALMRPYAEEMAQIADTFVCIYPNAGLPNPMSDTGFDELPADTSSLLKDFAESGFVNIAGGCCGTTPAHIKAIAEVVKTIAPRKIPAVPQAMRLSGLEPFTVDDDSLFVNVGERTNVTGSKAFARLILNEQYDEALVVARQQVENGAQVIDINMDEAMLDSVAAMTRFLNLIASEPDIARVPIMIDSSKWSVIEAGLKCVQGKSVVNSISMKEGEDEFLRQARLCRRYGAAVIVMAFDEKGQADTFARKTEICQRAYNLLVTKVGFPPEDIIFDPNIFAIATGIEEHNNYAVDFINATRWIRDNLPHAKISGGVSNVSFSFRGNDPAREAIHTVFLYHAIQAGMTMGIVNAGMMGVYDDLPAELRERVEDVVLNRREDSTERMIEIAGTLKAGGKKEEQNLEWREGPVQKRLAHALVHGITQWIVEDTEEARQELLHNGGRPIHVIEGPLMDGMNIVGDLFGQGKMFLPQVVKSARVMKQAVAHLIPFIEAEKLKEEQRTGIVAKPKGKIVIATVKGDVHDIGKNIVSVVLQCNNFEVVNMGVMVPCSEILAKAKAENADIIGLSGLITPSLEEMAHVAKEMQRDPHFRMLKIPLLIGGATTSRAHTAVKIAHNYEGPVVYVPDASRSVSVAQSLLTPEQREQYIADIASDYERIREQHANKKAAPLLTLAQARANKMKLAFDGRHTPVRPKFIGRREIKNVDLATVAHYIDWGPFFQTWDLAGPYPAILTDEVVGEAAAKVLAEGQALLKKVIDGRWLTANGVIALLPANSVNDDDIEIYTDESRSEVAFTYYGLRQQGVKPVIDGVARPNQCLADFIAPKLIDGKPSGIFDYIGLFAVTAGLGIEKYERRFEDAHDDYSSIMLKSLADRLAEALAEYLHQRVRTDLWGYVADEHLSNEELIKERYVGIRPAPGYPACPEHTVKADMFKQLQCGEIGMQLTESFAMYPGAAVSGFYFAHPESKYFVVGKIGDDQVTDMAQRRGIDKQQIETWLAPNL</sequence>
<comment type="cofactor">
    <cofactor evidence="3 21">
        <name>methylcob(III)alamin</name>
        <dbReference type="ChEBI" id="CHEBI:28115"/>
    </cofactor>
</comment>
<evidence type="ECO:0000256" key="5">
    <source>
        <dbReference type="ARBA" id="ARBA00010398"/>
    </source>
</evidence>
<dbReference type="Gene3D" id="3.10.196.10">
    <property type="entry name" value="Vitamin B12-dependent methionine synthase, activation domain"/>
    <property type="match status" value="1"/>
</dbReference>
<dbReference type="InterPro" id="IPR033706">
    <property type="entry name" value="Met_synthase_B12-bd"/>
</dbReference>
<dbReference type="Gene3D" id="3.40.50.280">
    <property type="entry name" value="Cobalamin-binding domain"/>
    <property type="match status" value="1"/>
</dbReference>
<evidence type="ECO:0000256" key="12">
    <source>
        <dbReference type="ARBA" id="ARBA00022691"/>
    </source>
</evidence>
<keyword evidence="10 21" id="KW-0846">Cobalamin</keyword>